<evidence type="ECO:0000313" key="2">
    <source>
        <dbReference type="Proteomes" id="UP000595437"/>
    </source>
</evidence>
<dbReference type="Proteomes" id="UP000595437">
    <property type="component" value="Chromosome 3"/>
</dbReference>
<proteinExistence type="predicted"/>
<accession>A0A7T8KC43</accession>
<organism evidence="1 2">
    <name type="scientific">Caligus rogercresseyi</name>
    <name type="common">Sea louse</name>
    <dbReference type="NCBI Taxonomy" id="217165"/>
    <lineage>
        <taxon>Eukaryota</taxon>
        <taxon>Metazoa</taxon>
        <taxon>Ecdysozoa</taxon>
        <taxon>Arthropoda</taxon>
        <taxon>Crustacea</taxon>
        <taxon>Multicrustacea</taxon>
        <taxon>Hexanauplia</taxon>
        <taxon>Copepoda</taxon>
        <taxon>Siphonostomatoida</taxon>
        <taxon>Caligidae</taxon>
        <taxon>Caligus</taxon>
    </lineage>
</organism>
<keyword evidence="2" id="KW-1185">Reference proteome</keyword>
<evidence type="ECO:0000313" key="1">
    <source>
        <dbReference type="EMBL" id="QQP53156.1"/>
    </source>
</evidence>
<sequence>DPLMALEVSELSRQISGFSGSSRSNGGQNPLDLRQWRVQASAKIRYDSPSMAQLAEKQSLQSK</sequence>
<feature type="non-terminal residue" evidence="1">
    <location>
        <position position="1"/>
    </location>
</feature>
<protein>
    <submittedName>
        <fullName evidence="1">Uncharacterized protein</fullName>
    </submittedName>
</protein>
<dbReference type="EMBL" id="CP045892">
    <property type="protein sequence ID" value="QQP53156.1"/>
    <property type="molecule type" value="Genomic_DNA"/>
</dbReference>
<dbReference type="AlphaFoldDB" id="A0A7T8KC43"/>
<name>A0A7T8KC43_CALRO</name>
<reference evidence="2" key="1">
    <citation type="submission" date="2021-01" db="EMBL/GenBank/DDBJ databases">
        <title>Caligus Genome Assembly.</title>
        <authorList>
            <person name="Gallardo-Escarate C."/>
        </authorList>
    </citation>
    <scope>NUCLEOTIDE SEQUENCE [LARGE SCALE GENOMIC DNA]</scope>
</reference>
<gene>
    <name evidence="1" type="ORF">FKW44_005524</name>
</gene>